<organism evidence="3">
    <name type="scientific">Serpula lacrymans var. lacrymans (strain S7.3)</name>
    <name type="common">Dry rot fungus</name>
    <dbReference type="NCBI Taxonomy" id="936435"/>
    <lineage>
        <taxon>Eukaryota</taxon>
        <taxon>Fungi</taxon>
        <taxon>Dikarya</taxon>
        <taxon>Basidiomycota</taxon>
        <taxon>Agaricomycotina</taxon>
        <taxon>Agaricomycetes</taxon>
        <taxon>Agaricomycetidae</taxon>
        <taxon>Boletales</taxon>
        <taxon>Coniophorineae</taxon>
        <taxon>Serpulaceae</taxon>
        <taxon>Serpula</taxon>
    </lineage>
</organism>
<dbReference type="InterPro" id="IPR051681">
    <property type="entry name" value="Ser/Thr_Kinases-Pseudokinases"/>
</dbReference>
<sequence>MQQRQIISSLRVLTFRTPLIRPLNFLPSRSQDCAAARITPGARGEPPDLTRYILRRRIDPSAYGGYAYVYEGELTSGARIERVAIKVLKPPNLLDSEKAKEKQLKRIRREVRVWKCLNDDNILPLLGVAYGFGGPHPALVCPWAEHGTLNHYLETHDARLFLSDRLRILFEIVAGLMYLHSSGVIHGDLSGSNILFDHRHKPRLSDFGLSNIMLELEGTSYLTSSVGGAVRWAAPELFKISEDDNVPKATTESDIYSLGSVALQVRLIFMDLSSIVLTYLKVLSGKIPYYYLRQEQRVLLLLFMGHKPRRPSIDDTHWAFINRCWSSPEHRPSVVVASLAIQRFYHDSLPKPFKALVLQNDTTTPGSSRYTSASLLQLDNIAIRSDIATDISDTLSSALSSLNREEMQSVLVGALGDAMFALNKLVKAFVLWTKQDMPKAEVSDAYVGWADAMYTVLGICEALRIDVRELKGTPDDLRESLEDCLTQTFVSNESHLLLSNRLYPLILPHLVCLQRKLDIYKPFLVDYHHRRCSNYLRLMCEHINLTAGLLSLQELVDLGL</sequence>
<dbReference type="InterPro" id="IPR011009">
    <property type="entry name" value="Kinase-like_dom_sf"/>
</dbReference>
<dbReference type="PROSITE" id="PS00109">
    <property type="entry name" value="PROTEIN_KINASE_TYR"/>
    <property type="match status" value="1"/>
</dbReference>
<dbReference type="InterPro" id="IPR008266">
    <property type="entry name" value="Tyr_kinase_AS"/>
</dbReference>
<dbReference type="HOGENOM" id="CLU_486758_0_0_1"/>
<dbReference type="STRING" id="936435.F8PYZ7"/>
<keyword evidence="3" id="KW-1185">Reference proteome</keyword>
<dbReference type="OrthoDB" id="346907at2759"/>
<protein>
    <recommendedName>
        <fullName evidence="1">Protein kinase domain-containing protein</fullName>
    </recommendedName>
</protein>
<dbReference type="AlphaFoldDB" id="F8PYZ7"/>
<dbReference type="eggNOG" id="KOG0192">
    <property type="taxonomic scope" value="Eukaryota"/>
</dbReference>
<dbReference type="InterPro" id="IPR001245">
    <property type="entry name" value="Ser-Thr/Tyr_kinase_cat_dom"/>
</dbReference>
<dbReference type="PANTHER" id="PTHR44329">
    <property type="entry name" value="SERINE/THREONINE-PROTEIN KINASE TNNI3K-RELATED"/>
    <property type="match status" value="1"/>
</dbReference>
<evidence type="ECO:0000313" key="2">
    <source>
        <dbReference type="EMBL" id="EGN99110.1"/>
    </source>
</evidence>
<evidence type="ECO:0000259" key="1">
    <source>
        <dbReference type="PROSITE" id="PS50011"/>
    </source>
</evidence>
<accession>F8PYZ7</accession>
<reference evidence="3" key="1">
    <citation type="journal article" date="2011" name="Science">
        <title>The plant cell wall-decomposing machinery underlies the functional diversity of forest fungi.</title>
        <authorList>
            <person name="Eastwood D.C."/>
            <person name="Floudas D."/>
            <person name="Binder M."/>
            <person name="Majcherczyk A."/>
            <person name="Schneider P."/>
            <person name="Aerts A."/>
            <person name="Asiegbu F.O."/>
            <person name="Baker S.E."/>
            <person name="Barry K."/>
            <person name="Bendiksby M."/>
            <person name="Blumentritt M."/>
            <person name="Coutinho P.M."/>
            <person name="Cullen D."/>
            <person name="de Vries R.P."/>
            <person name="Gathman A."/>
            <person name="Goodell B."/>
            <person name="Henrissat B."/>
            <person name="Ihrmark K."/>
            <person name="Kauserud H."/>
            <person name="Kohler A."/>
            <person name="LaButti K."/>
            <person name="Lapidus A."/>
            <person name="Lavin J.L."/>
            <person name="Lee Y.-H."/>
            <person name="Lindquist E."/>
            <person name="Lilly W."/>
            <person name="Lucas S."/>
            <person name="Morin E."/>
            <person name="Murat C."/>
            <person name="Oguiza J.A."/>
            <person name="Park J."/>
            <person name="Pisabarro A.G."/>
            <person name="Riley R."/>
            <person name="Rosling A."/>
            <person name="Salamov A."/>
            <person name="Schmidt O."/>
            <person name="Schmutz J."/>
            <person name="Skrede I."/>
            <person name="Stenlid J."/>
            <person name="Wiebenga A."/>
            <person name="Xie X."/>
            <person name="Kuees U."/>
            <person name="Hibbett D.S."/>
            <person name="Hoffmeister D."/>
            <person name="Hoegberg N."/>
            <person name="Martin F."/>
            <person name="Grigoriev I.V."/>
            <person name="Watkinson S.C."/>
        </authorList>
    </citation>
    <scope>NUCLEOTIDE SEQUENCE [LARGE SCALE GENOMIC DNA]</scope>
    <source>
        <strain evidence="3">strain S7.3</strain>
    </source>
</reference>
<gene>
    <name evidence="2" type="ORF">SERLA73DRAFT_73672</name>
</gene>
<dbReference type="EMBL" id="GL945480">
    <property type="protein sequence ID" value="EGN99110.1"/>
    <property type="molecule type" value="Genomic_DNA"/>
</dbReference>
<evidence type="ECO:0000313" key="3">
    <source>
        <dbReference type="Proteomes" id="UP000008063"/>
    </source>
</evidence>
<dbReference type="SUPFAM" id="SSF56112">
    <property type="entry name" value="Protein kinase-like (PK-like)"/>
    <property type="match status" value="1"/>
</dbReference>
<dbReference type="GO" id="GO:0004674">
    <property type="term" value="F:protein serine/threonine kinase activity"/>
    <property type="evidence" value="ECO:0007669"/>
    <property type="project" value="TreeGrafter"/>
</dbReference>
<dbReference type="Gene3D" id="1.10.510.10">
    <property type="entry name" value="Transferase(Phosphotransferase) domain 1"/>
    <property type="match status" value="1"/>
</dbReference>
<dbReference type="Pfam" id="PF23153">
    <property type="entry name" value="Aip3p_Bud6_N"/>
    <property type="match status" value="1"/>
</dbReference>
<feature type="domain" description="Protein kinase" evidence="1">
    <location>
        <begin position="55"/>
        <end position="345"/>
    </location>
</feature>
<dbReference type="InterPro" id="IPR056279">
    <property type="entry name" value="Aip3p_Bud6_N"/>
</dbReference>
<name>F8PYZ7_SERL3</name>
<dbReference type="InParanoid" id="F8PYZ7"/>
<dbReference type="PROSITE" id="PS50011">
    <property type="entry name" value="PROTEIN_KINASE_DOM"/>
    <property type="match status" value="1"/>
</dbReference>
<proteinExistence type="predicted"/>
<dbReference type="GO" id="GO:0005524">
    <property type="term" value="F:ATP binding"/>
    <property type="evidence" value="ECO:0007669"/>
    <property type="project" value="InterPro"/>
</dbReference>
<dbReference type="InterPro" id="IPR000719">
    <property type="entry name" value="Prot_kinase_dom"/>
</dbReference>
<dbReference type="Proteomes" id="UP000008063">
    <property type="component" value="Unassembled WGS sequence"/>
</dbReference>
<dbReference type="Pfam" id="PF07714">
    <property type="entry name" value="PK_Tyr_Ser-Thr"/>
    <property type="match status" value="1"/>
</dbReference>